<dbReference type="SUPFAM" id="SSF55394">
    <property type="entry name" value="Bactericidal permeability-increasing protein, BPI"/>
    <property type="match status" value="1"/>
</dbReference>
<dbReference type="AlphaFoldDB" id="A0A813L6R2"/>
<proteinExistence type="predicted"/>
<dbReference type="Proteomes" id="UP000626109">
    <property type="component" value="Unassembled WGS sequence"/>
</dbReference>
<accession>A0A813L6R2</accession>
<evidence type="ECO:0000313" key="3">
    <source>
        <dbReference type="Proteomes" id="UP000626109"/>
    </source>
</evidence>
<dbReference type="PANTHER" id="PTHR31138">
    <property type="entry name" value="CHROMOSOME 19, WHOLE GENOME SHOTGUN SEQUENCE"/>
    <property type="match status" value="1"/>
</dbReference>
<dbReference type="InterPro" id="IPR017943">
    <property type="entry name" value="Bactericidal_perm-incr_a/b_dom"/>
</dbReference>
<dbReference type="EMBL" id="CAJNNW010033879">
    <property type="protein sequence ID" value="CAE8720788.1"/>
    <property type="molecule type" value="Genomic_DNA"/>
</dbReference>
<dbReference type="Gene3D" id="3.15.10.10">
    <property type="entry name" value="Bactericidal permeability-increasing protein, domain 1"/>
    <property type="match status" value="1"/>
</dbReference>
<dbReference type="PANTHER" id="PTHR31138:SF1">
    <property type="entry name" value="PDZ DOMAIN-CONTAINING PROTEIN"/>
    <property type="match status" value="1"/>
</dbReference>
<organism evidence="2 3">
    <name type="scientific">Polarella glacialis</name>
    <name type="common">Dinoflagellate</name>
    <dbReference type="NCBI Taxonomy" id="89957"/>
    <lineage>
        <taxon>Eukaryota</taxon>
        <taxon>Sar</taxon>
        <taxon>Alveolata</taxon>
        <taxon>Dinophyceae</taxon>
        <taxon>Suessiales</taxon>
        <taxon>Suessiaceae</taxon>
        <taxon>Polarella</taxon>
    </lineage>
</organism>
<dbReference type="GO" id="GO:0008289">
    <property type="term" value="F:lipid binding"/>
    <property type="evidence" value="ECO:0007669"/>
    <property type="project" value="InterPro"/>
</dbReference>
<feature type="region of interest" description="Disordered" evidence="1">
    <location>
        <begin position="315"/>
        <end position="339"/>
    </location>
</feature>
<gene>
    <name evidence="2" type="ORF">PGLA2088_LOCUS41537</name>
</gene>
<reference evidence="2" key="1">
    <citation type="submission" date="2021-02" db="EMBL/GenBank/DDBJ databases">
        <authorList>
            <person name="Dougan E. K."/>
            <person name="Rhodes N."/>
            <person name="Thang M."/>
            <person name="Chan C."/>
        </authorList>
    </citation>
    <scope>NUCLEOTIDE SEQUENCE</scope>
</reference>
<evidence type="ECO:0000313" key="2">
    <source>
        <dbReference type="EMBL" id="CAE8720788.1"/>
    </source>
</evidence>
<protein>
    <submittedName>
        <fullName evidence="2">Uncharacterized protein</fullName>
    </submittedName>
</protein>
<evidence type="ECO:0000256" key="1">
    <source>
        <dbReference type="SAM" id="MobiDB-lite"/>
    </source>
</evidence>
<comment type="caution">
    <text evidence="2">The sequence shown here is derived from an EMBL/GenBank/DDBJ whole genome shotgun (WGS) entry which is preliminary data.</text>
</comment>
<name>A0A813L6R2_POLGL</name>
<feature type="compositionally biased region" description="Low complexity" evidence="1">
    <location>
        <begin position="316"/>
        <end position="325"/>
    </location>
</feature>
<sequence length="661" mass="72039">MCGALVGTVKDSCLHILQSEAAQAQLRAVGVELDDSGSIPLEQVLEKGQQLLETEVGREVLRSAQEQASSLLSALHAQATGAGLTQQAEQLLQQLATTEQGRSLIEWGQERFVLNHAEPESPRTLLTSIDLKRVGDSAAVLFDDTRALGLDHLLNKGQQLLETEQGTGLLRDAQKQALLSLLARPAVGAEEAGVYFLQLEKSEQGRQLLEQGRELLAVAEQDPDALKKWLTSLEPSQAIAWQEWGSQLVADQFGSRDDLIRMVKDRCMGFLSEQLPAIKVPKLEWSSDGRQYTVENIDLSACSIDKSHVTIELKSPESSSSSTCSDNQTREEVDTGCGTIPVDASTSRADVFQVMAREISVETPDLQWSYEQLHFPYMHGHGSAHTVACGARIMIAFQLQSLKIDGELAPRLALARCDVAIEQLSLDIRGSTFSWLYNTLASLFQGTVKSYVISALQEALTNNISSLLAPLNQYLTPYWPLLLSTCGLSVEMLPMSDDGEEYTVCLDLSAGEPLGLEFAEFETRQGPMLRVHHVAEQGPVAEWNSRAVRDFSVAVGDALLEVSDGVCDATELQRDLLAQTYNSHATSPHFRMLLRRGPGPAKTQVIPRLELDDFVDAPGAESQEVSGSLDGGRQLSQAVAPNVASLVPGFQPPPRLVHDAI</sequence>